<gene>
    <name evidence="2" type="ORF">PENPOL_c001G04251</name>
</gene>
<reference evidence="3" key="1">
    <citation type="journal article" date="2017" name="Nat. Microbiol.">
        <title>Global analysis of biosynthetic gene clusters reveals vast potential of secondary metabolite production in Penicillium species.</title>
        <authorList>
            <person name="Nielsen J.C."/>
            <person name="Grijseels S."/>
            <person name="Prigent S."/>
            <person name="Ji B."/>
            <person name="Dainat J."/>
            <person name="Nielsen K.F."/>
            <person name="Frisvad J.C."/>
            <person name="Workman M."/>
            <person name="Nielsen J."/>
        </authorList>
    </citation>
    <scope>NUCLEOTIDE SEQUENCE [LARGE SCALE GENOMIC DNA]</scope>
    <source>
        <strain evidence="3">IBT 4502</strain>
    </source>
</reference>
<feature type="region of interest" description="Disordered" evidence="1">
    <location>
        <begin position="1"/>
        <end position="20"/>
    </location>
</feature>
<evidence type="ECO:0000313" key="2">
    <source>
        <dbReference type="EMBL" id="OQD71099.1"/>
    </source>
</evidence>
<accession>A0A1V6P2B6</accession>
<protein>
    <submittedName>
        <fullName evidence="2">Uncharacterized protein</fullName>
    </submittedName>
</protein>
<keyword evidence="3" id="KW-1185">Reference proteome</keyword>
<dbReference type="AlphaFoldDB" id="A0A1V6P2B6"/>
<sequence length="76" mass="8226">MSENSGVQFMGARTKNPANNIPISLSEHIVKWRQITMEAVMPLGSSIFTPAAPTLDLNPPACHPEDTEMDSTTDGQ</sequence>
<organism evidence="2 3">
    <name type="scientific">Penicillium polonicum</name>
    <dbReference type="NCBI Taxonomy" id="60169"/>
    <lineage>
        <taxon>Eukaryota</taxon>
        <taxon>Fungi</taxon>
        <taxon>Dikarya</taxon>
        <taxon>Ascomycota</taxon>
        <taxon>Pezizomycotina</taxon>
        <taxon>Eurotiomycetes</taxon>
        <taxon>Eurotiomycetidae</taxon>
        <taxon>Eurotiales</taxon>
        <taxon>Aspergillaceae</taxon>
        <taxon>Penicillium</taxon>
    </lineage>
</organism>
<proteinExistence type="predicted"/>
<evidence type="ECO:0000313" key="3">
    <source>
        <dbReference type="Proteomes" id="UP000191408"/>
    </source>
</evidence>
<dbReference type="Proteomes" id="UP000191408">
    <property type="component" value="Unassembled WGS sequence"/>
</dbReference>
<name>A0A1V6P2B6_PENPO</name>
<feature type="compositionally biased region" description="Acidic residues" evidence="1">
    <location>
        <begin position="67"/>
        <end position="76"/>
    </location>
</feature>
<dbReference type="EMBL" id="MDYM01000001">
    <property type="protein sequence ID" value="OQD71099.1"/>
    <property type="molecule type" value="Genomic_DNA"/>
</dbReference>
<comment type="caution">
    <text evidence="2">The sequence shown here is derived from an EMBL/GenBank/DDBJ whole genome shotgun (WGS) entry which is preliminary data.</text>
</comment>
<evidence type="ECO:0000256" key="1">
    <source>
        <dbReference type="SAM" id="MobiDB-lite"/>
    </source>
</evidence>
<feature type="region of interest" description="Disordered" evidence="1">
    <location>
        <begin position="52"/>
        <end position="76"/>
    </location>
</feature>